<keyword evidence="2" id="KW-1185">Reference proteome</keyword>
<accession>A0A1H1CTE3</accession>
<dbReference type="RefSeq" id="WP_090318979.1">
    <property type="nucleotide sequence ID" value="NZ_FNKJ01000003.1"/>
</dbReference>
<dbReference type="AlphaFoldDB" id="A0A1H1CTE3"/>
<organism evidence="1 2">
    <name type="scientific">Pseudomonas moorei</name>
    <dbReference type="NCBI Taxonomy" id="395599"/>
    <lineage>
        <taxon>Bacteria</taxon>
        <taxon>Pseudomonadati</taxon>
        <taxon>Pseudomonadota</taxon>
        <taxon>Gammaproteobacteria</taxon>
        <taxon>Pseudomonadales</taxon>
        <taxon>Pseudomonadaceae</taxon>
        <taxon>Pseudomonas</taxon>
    </lineage>
</organism>
<dbReference type="OrthoDB" id="8690039at2"/>
<proteinExistence type="predicted"/>
<dbReference type="EMBL" id="FNKJ01000003">
    <property type="protein sequence ID" value="SDQ66826.1"/>
    <property type="molecule type" value="Genomic_DNA"/>
</dbReference>
<name>A0A1H1CTE3_9PSED</name>
<dbReference type="Pfam" id="PF08875">
    <property type="entry name" value="DUF1833"/>
    <property type="match status" value="1"/>
</dbReference>
<evidence type="ECO:0000313" key="1">
    <source>
        <dbReference type="EMBL" id="SDQ66826.1"/>
    </source>
</evidence>
<dbReference type="Proteomes" id="UP000199570">
    <property type="component" value="Unassembled WGS sequence"/>
</dbReference>
<protein>
    <submittedName>
        <fullName evidence="1">Uncharacterized protein</fullName>
    </submittedName>
</protein>
<dbReference type="InterPro" id="IPR014974">
    <property type="entry name" value="DUF1833"/>
</dbReference>
<sequence length="161" mass="17543">MTALETLYASGGKAVIIPTLELFCTPWAAPIYLCQGFEDITAKTEAGVTAKFTASGFAAALPKRDNSGNQTLTFAIDNVTGEAQQLIDQALEARASIGMVFRIFISTDLTAPAERPYRMKVLSGFMQGSSVQLNAGYFDLINLGWPRRKYTLAFAPCLRYI</sequence>
<evidence type="ECO:0000313" key="2">
    <source>
        <dbReference type="Proteomes" id="UP000199570"/>
    </source>
</evidence>
<gene>
    <name evidence="1" type="ORF">SAMN04490195_1351</name>
</gene>
<reference evidence="2" key="1">
    <citation type="submission" date="2016-10" db="EMBL/GenBank/DDBJ databases">
        <authorList>
            <person name="Varghese N."/>
            <person name="Submissions S."/>
        </authorList>
    </citation>
    <scope>NUCLEOTIDE SEQUENCE [LARGE SCALE GENOMIC DNA]</scope>
    <source>
        <strain evidence="2">BS3775</strain>
    </source>
</reference>